<keyword evidence="6 16" id="KW-0768">Sushi</keyword>
<evidence type="ECO:0000259" key="20">
    <source>
        <dbReference type="PROSITE" id="PS50234"/>
    </source>
</evidence>
<evidence type="ECO:0000259" key="19">
    <source>
        <dbReference type="PROSITE" id="PS50221"/>
    </source>
</evidence>
<feature type="transmembrane region" description="Helical" evidence="18">
    <location>
        <begin position="1930"/>
        <end position="1953"/>
    </location>
</feature>
<dbReference type="GO" id="GO:0005509">
    <property type="term" value="F:calcium ion binding"/>
    <property type="evidence" value="ECO:0007669"/>
    <property type="project" value="InterPro"/>
</dbReference>
<dbReference type="SUPFAM" id="SSF57196">
    <property type="entry name" value="EGF/Laminin"/>
    <property type="match status" value="1"/>
</dbReference>
<feature type="domain" description="VWFA" evidence="20">
    <location>
        <begin position="13"/>
        <end position="194"/>
    </location>
</feature>
<dbReference type="PROSITE" id="PS50234">
    <property type="entry name" value="VWFA"/>
    <property type="match status" value="1"/>
</dbReference>
<dbReference type="GO" id="GO:0005576">
    <property type="term" value="C:extracellular region"/>
    <property type="evidence" value="ECO:0007669"/>
    <property type="project" value="UniProtKB-SubCell"/>
</dbReference>
<evidence type="ECO:0000256" key="2">
    <source>
        <dbReference type="ARBA" id="ARBA00004651"/>
    </source>
</evidence>
<dbReference type="InterPro" id="IPR036465">
    <property type="entry name" value="vWFA_dom_sf"/>
</dbReference>
<feature type="domain" description="Sushi" evidence="21">
    <location>
        <begin position="716"/>
        <end position="775"/>
    </location>
</feature>
<dbReference type="GO" id="GO:0050982">
    <property type="term" value="P:detection of mechanical stimulus"/>
    <property type="evidence" value="ECO:0007669"/>
    <property type="project" value="TreeGrafter"/>
</dbReference>
<dbReference type="Pfam" id="PF02010">
    <property type="entry name" value="REJ"/>
    <property type="match status" value="2"/>
</dbReference>
<feature type="disulfide bond" evidence="16">
    <location>
        <begin position="801"/>
        <end position="828"/>
    </location>
</feature>
<dbReference type="SMART" id="SM00303">
    <property type="entry name" value="GPS"/>
    <property type="match status" value="1"/>
</dbReference>
<feature type="domain" description="GAIN-B" evidence="19">
    <location>
        <begin position="1762"/>
        <end position="1917"/>
    </location>
</feature>
<evidence type="ECO:0000256" key="5">
    <source>
        <dbReference type="ARBA" id="ARBA00022536"/>
    </source>
</evidence>
<keyword evidence="4" id="KW-0964">Secreted</keyword>
<dbReference type="CDD" id="cd00033">
    <property type="entry name" value="CCP"/>
    <property type="match status" value="8"/>
</dbReference>
<feature type="compositionally biased region" description="Low complexity" evidence="17">
    <location>
        <begin position="2298"/>
        <end position="2310"/>
    </location>
</feature>
<feature type="transmembrane region" description="Helical" evidence="18">
    <location>
        <begin position="2055"/>
        <end position="2082"/>
    </location>
</feature>
<dbReference type="InterPro" id="IPR046338">
    <property type="entry name" value="GAIN_dom_sf"/>
</dbReference>
<evidence type="ECO:0000256" key="18">
    <source>
        <dbReference type="SAM" id="Phobius"/>
    </source>
</evidence>
<dbReference type="GO" id="GO:0005886">
    <property type="term" value="C:plasma membrane"/>
    <property type="evidence" value="ECO:0007669"/>
    <property type="project" value="UniProtKB-SubCell"/>
</dbReference>
<dbReference type="EMBL" id="OV696704">
    <property type="protein sequence ID" value="CAH1251963.1"/>
    <property type="molecule type" value="Genomic_DNA"/>
</dbReference>
<evidence type="ECO:0000256" key="9">
    <source>
        <dbReference type="ARBA" id="ARBA00022737"/>
    </source>
</evidence>
<organism evidence="22 23">
    <name type="scientific">Branchiostoma lanceolatum</name>
    <name type="common">Common lancelet</name>
    <name type="synonym">Amphioxus lanceolatum</name>
    <dbReference type="NCBI Taxonomy" id="7740"/>
    <lineage>
        <taxon>Eukaryota</taxon>
        <taxon>Metazoa</taxon>
        <taxon>Chordata</taxon>
        <taxon>Cephalochordata</taxon>
        <taxon>Leptocardii</taxon>
        <taxon>Amphioxiformes</taxon>
        <taxon>Branchiostomatidae</taxon>
        <taxon>Branchiostoma</taxon>
    </lineage>
</organism>
<keyword evidence="12 18" id="KW-1133">Transmembrane helix</keyword>
<feature type="disulfide bond" evidence="16">
    <location>
        <begin position="406"/>
        <end position="433"/>
    </location>
</feature>
<evidence type="ECO:0000259" key="21">
    <source>
        <dbReference type="PROSITE" id="PS50923"/>
    </source>
</evidence>
<dbReference type="InterPro" id="IPR000436">
    <property type="entry name" value="Sushi_SCR_CCP_dom"/>
</dbReference>
<feature type="disulfide bond" evidence="16">
    <location>
        <begin position="918"/>
        <end position="945"/>
    </location>
</feature>
<feature type="domain" description="Sushi" evidence="21">
    <location>
        <begin position="831"/>
        <end position="888"/>
    </location>
</feature>
<dbReference type="InterPro" id="IPR018097">
    <property type="entry name" value="EGF_Ca-bd_CS"/>
</dbReference>
<evidence type="ECO:0000256" key="6">
    <source>
        <dbReference type="ARBA" id="ARBA00022659"/>
    </source>
</evidence>
<proteinExistence type="predicted"/>
<feature type="transmembrane region" description="Helical" evidence="18">
    <location>
        <begin position="2017"/>
        <end position="2035"/>
    </location>
</feature>
<feature type="domain" description="Sushi" evidence="21">
    <location>
        <begin position="377"/>
        <end position="435"/>
    </location>
</feature>
<evidence type="ECO:0000256" key="8">
    <source>
        <dbReference type="ARBA" id="ARBA00022729"/>
    </source>
</evidence>
<dbReference type="InterPro" id="IPR057244">
    <property type="entry name" value="GAIN_B"/>
</dbReference>
<dbReference type="Gene3D" id="2.60.220.50">
    <property type="match status" value="1"/>
</dbReference>
<dbReference type="GO" id="GO:0005262">
    <property type="term" value="F:calcium channel activity"/>
    <property type="evidence" value="ECO:0007669"/>
    <property type="project" value="TreeGrafter"/>
</dbReference>
<dbReference type="Pfam" id="PF01825">
    <property type="entry name" value="GPS"/>
    <property type="match status" value="1"/>
</dbReference>
<keyword evidence="14 16" id="KW-1015">Disulfide bond</keyword>
<feature type="disulfide bond" evidence="16">
    <location>
        <begin position="977"/>
        <end position="1004"/>
    </location>
</feature>
<evidence type="ECO:0000256" key="15">
    <source>
        <dbReference type="ARBA" id="ARBA00023180"/>
    </source>
</evidence>
<sequence>MSFPANICPHPVDLVFLLDSGESFRTSGYEDAKTFIQNVVNYFTLGEDDTRVGVVTYSNEDAQVTHIKLNEKYDRVELLTAIRDIPYDRSHTFTGLGLDHVRSNSFLEVNGGRNNTLDFLVVITDDESEDSVTRPAQLVRQMGITVFVVGVGEESDISQATLEDIAGTPSRVFRLTDHDFLVDDTHPTSIRQAICNAAQCPDLTAPANGARTPTTGGRSFQNVITFTCNPGYQLNGTARTTAPPPGVSRTTAPPTDPCNSYIVLNEASRSILHVNIGNLDNCDIGFNGEWYRFMEPAGIAMFTAVPPSLFRCGADFPTWINGTHPAVSDGVVSRQACVFFSGDDICPFETTIHVKACSAGHYVYQLPRPPVCNMTYFNCPKLAALVNGNLSPTDANTYPDVVTFSCDQGYELDGSTSATCRLDGTWSASVPTCIDPCNSYIVLNEASRSILHSNNGDLATCDRGFNGEWYRFMEPAGIAMLTAVPPSLFRCGTDAPMWMNGTHPAVSDGVVSRQACVFSGDDTCGWETTIQVKTCRAGHYVYKLPRPPLCKLAYYVVTFSCDQGYRLDGSTSATCQLDGTWSASVPTCVDACSNNIVLNEAWRSIDRTNDGNLDNCDRSVNGEWYRFMEPAGTVMPTEPPPGAFRCGTDAPIWMNGTHPTLSDGVVSRQACVFWDGNPCNRSTILQVKACRDGHYVYKLPRLPFCNLVYCGHTPGGQCPLLIAPTNGARTPPTGATSHQDTVNFTCDTGYDLDGASSVTCQADGTWSNDVPTCRPLLCPALTAPAFGLVSPIGATSFTFTCDPGYVRNGAADTRCQADGTWSNPAPTCTPRQCQTLTAPANGALSTTTRTYKTVVTFTCNTGYERDGASTATCQANGAWSNPVPSCRGVQCQRLTTLTNGAISPIGATSFQDVVQFTCNAGYLRSGVATATCQADGTWSNPAPTCTPVPCPALSAPPNGALSSTGPFSYQDEVRFTCDQGYVLNGASSTTCQADRTWSEDVPTCTNLDECEENNAACPQGSTCLNTPGGYACTYCSPEVTLLGGGTPILRSRAFTLTGRLGISANCNEQRDVKYKWEVLPPSGTQWQVPADVVSTKADLLVPPRRLDYGVYSIRVSVTLTLTNTGFEVSGTSDNVTVTITASPLVAGILGGSRRQVGAGEVTLDAATLSSDPDGVIARSADLDYRWSCDSTVNIGQVSSNSELTFTVEVSAPGALDRGRVSASQVIEVVRSNIPLTLVICDQIYGTCGPGINSGEKMRLSVLCSNCRADPNKYRHNWTLVQTQGVLWTNYDWNMNILNDRNQDYVAFRAEVFDTQGEYTVTATVTDRNTGESGSTEYAFTVSEPPTVGDCVVHSVDNPPRLFEIRCQGFSDPELPLRYDFEYTAADVEVASINSTARSNQHLLYSVPVSSTPPIRLPTGDPDEDYELEIVIRVTNAIGAFSVSRVTTKVVPPENVEEFVDSVVDDVDVDDVQQTTSSIASAASVLNVANETEAFTVKARDQMVDILEQVQVLDVQQVKQVSGTLEHVTNKPEELSDDSQVKAADTLKTLGEVLTTKSSEVGTEELEGIAAHLVTGAINILEASRQTVNRERSEAQLQDRTTDFEKNKKATTAALETIDELSLTMISRKNRDENPTLVKANEFLMSLARSSCDGLGARLIQTQEDTRAYFEIPENTTSKLCVNGSVGSQTYFTPQNPFEYANNAMDVKTPVLGLSILGERQKVLVSNLEKGERIESINPLTQKKAIFVSGTATSPKTRQITLHNFNTTEPSVALYVRVIPDVTSDDVNVTLRVYLKRGDVVSPEDYSHDVTLTQAGVSTHPYTWFLNQAALNIRNEPEKWALGLQWIPAVDDKERTSDSSVRYTISITASKCLFFDEPSSLWTDWGCEVGPQTTDEQLHCICDHLTAFAGFVAPNPLDLGRSFTFDLQRSLIALVTVCVVMALYIVAVFIGRSADVDDERMRKKGAYRRQRKREYRIQQQREYKNVPQSNKGRRFLSEHLWISVVKPHKNHFTRVQRISCCLSLLMSFMLVNIMFYRGDRNFVPRLTGGGIQLEQLFSWDTFIIGLESSLIALPVNVIIVVLFRYAGPRHDTSSSANGSTPKDRENYVIPQKGRPLDLPRYLPKENGTEYTADPAAHIKKLKKHGALKKSDARFDIEKRGAKVAVSEKPYRPLPWWSVIVAWLLVAAIVIVSGAFTVLYGNNYGRAKSQAWLFAFLISFLCDVIILQPVKIILLIIFFKLVTKKTKSSPDTVSKIQHRVDVMIESEWEQRRRQLLQMDRDRRVGRPAGGPTYVNTANRSVSGSVSDATSSGRRGDPREQHMYQSLHPPPQHAYVNTSHPPYVNVRDSRQHNMHQYQSLMPRHR</sequence>
<dbReference type="SUPFAM" id="SSF57535">
    <property type="entry name" value="Complement control module/SCR domain"/>
    <property type="match status" value="8"/>
</dbReference>
<dbReference type="Pfam" id="PF00092">
    <property type="entry name" value="VWA"/>
    <property type="match status" value="1"/>
</dbReference>
<keyword evidence="23" id="KW-1185">Reference proteome</keyword>
<comment type="subcellular location">
    <subcellularLocation>
        <location evidence="2">Cell membrane</location>
        <topology evidence="2">Multi-pass membrane protein</topology>
    </subcellularLocation>
    <subcellularLocation>
        <location evidence="1">Secreted</location>
    </subcellularLocation>
</comment>
<feature type="domain" description="Sushi" evidence="21">
    <location>
        <begin position="948"/>
        <end position="1006"/>
    </location>
</feature>
<evidence type="ECO:0000256" key="16">
    <source>
        <dbReference type="PROSITE-ProRule" id="PRU00302"/>
    </source>
</evidence>
<feature type="disulfide bond" evidence="16">
    <location>
        <begin position="561"/>
        <end position="588"/>
    </location>
</feature>
<evidence type="ECO:0000256" key="11">
    <source>
        <dbReference type="ARBA" id="ARBA00022889"/>
    </source>
</evidence>
<keyword evidence="5" id="KW-0245">EGF-like domain</keyword>
<dbReference type="InterPro" id="IPR000203">
    <property type="entry name" value="GPS"/>
</dbReference>
<evidence type="ECO:0000256" key="13">
    <source>
        <dbReference type="ARBA" id="ARBA00023136"/>
    </source>
</evidence>
<evidence type="ECO:0000256" key="10">
    <source>
        <dbReference type="ARBA" id="ARBA00022837"/>
    </source>
</evidence>
<feature type="disulfide bond" evidence="16">
    <location>
        <begin position="859"/>
        <end position="886"/>
    </location>
</feature>
<dbReference type="InterPro" id="IPR057774">
    <property type="entry name" value="D8C_UMOD/GP2/OIT3-like"/>
</dbReference>
<accession>A0A8J9ZCP3</accession>
<dbReference type="Gene3D" id="2.10.25.10">
    <property type="entry name" value="Laminin"/>
    <property type="match status" value="1"/>
</dbReference>
<dbReference type="Gene3D" id="3.40.50.410">
    <property type="entry name" value="von Willebrand factor, type A domain"/>
    <property type="match status" value="1"/>
</dbReference>
<feature type="domain" description="Sushi" evidence="21">
    <location>
        <begin position="889"/>
        <end position="947"/>
    </location>
</feature>
<dbReference type="Pfam" id="PF00084">
    <property type="entry name" value="Sushi"/>
    <property type="match status" value="8"/>
</dbReference>
<feature type="region of interest" description="Disordered" evidence="17">
    <location>
        <begin position="2277"/>
        <end position="2343"/>
    </location>
</feature>
<dbReference type="Gene3D" id="2.10.70.10">
    <property type="entry name" value="Complement Module, domain 1"/>
    <property type="match status" value="8"/>
</dbReference>
<dbReference type="SMART" id="SM00327">
    <property type="entry name" value="VWA"/>
    <property type="match status" value="1"/>
</dbReference>
<keyword evidence="9" id="KW-0677">Repeat</keyword>
<dbReference type="Pfam" id="PF23283">
    <property type="entry name" value="D8C_UMOD"/>
    <property type="match status" value="3"/>
</dbReference>
<keyword evidence="10" id="KW-0106">Calcium</keyword>
<dbReference type="PANTHER" id="PTHR10877">
    <property type="entry name" value="POLYCYSTIN FAMILY MEMBER"/>
    <property type="match status" value="1"/>
</dbReference>
<keyword evidence="13 18" id="KW-0472">Membrane</keyword>
<evidence type="ECO:0000313" key="22">
    <source>
        <dbReference type="EMBL" id="CAH1251963.1"/>
    </source>
</evidence>
<keyword evidence="7 18" id="KW-0812">Transmembrane</keyword>
<feature type="disulfide bond" evidence="16">
    <location>
        <begin position="746"/>
        <end position="773"/>
    </location>
</feature>
<feature type="transmembrane region" description="Helical" evidence="18">
    <location>
        <begin position="2210"/>
        <end position="2237"/>
    </location>
</feature>
<dbReference type="PANTHER" id="PTHR10877:SF194">
    <property type="entry name" value="LOCATION OF VULVA DEFECTIVE 1"/>
    <property type="match status" value="1"/>
</dbReference>
<dbReference type="InterPro" id="IPR001881">
    <property type="entry name" value="EGF-like_Ca-bd_dom"/>
</dbReference>
<dbReference type="InterPro" id="IPR002859">
    <property type="entry name" value="PKD/REJ-like"/>
</dbReference>
<gene>
    <name evidence="22" type="primary">CSMD3</name>
    <name evidence="22" type="ORF">BLAG_LOCUS12174</name>
</gene>
<feature type="transmembrane region" description="Helical" evidence="18">
    <location>
        <begin position="2174"/>
        <end position="2198"/>
    </location>
</feature>
<evidence type="ECO:0000256" key="17">
    <source>
        <dbReference type="SAM" id="MobiDB-lite"/>
    </source>
</evidence>
<dbReference type="SUPFAM" id="SSF53300">
    <property type="entry name" value="vWA-like"/>
    <property type="match status" value="1"/>
</dbReference>
<dbReference type="InterPro" id="IPR035976">
    <property type="entry name" value="Sushi/SCR/CCP_sf"/>
</dbReference>
<dbReference type="SMART" id="SM00032">
    <property type="entry name" value="CCP"/>
    <property type="match status" value="8"/>
</dbReference>
<evidence type="ECO:0000313" key="23">
    <source>
        <dbReference type="Proteomes" id="UP000838412"/>
    </source>
</evidence>
<evidence type="ECO:0000256" key="3">
    <source>
        <dbReference type="ARBA" id="ARBA00022475"/>
    </source>
</evidence>
<reference evidence="22" key="1">
    <citation type="submission" date="2022-01" db="EMBL/GenBank/DDBJ databases">
        <authorList>
            <person name="Braso-Vives M."/>
        </authorList>
    </citation>
    <scope>NUCLEOTIDE SEQUENCE</scope>
</reference>
<keyword evidence="8" id="KW-0732">Signal</keyword>
<evidence type="ECO:0000256" key="4">
    <source>
        <dbReference type="ARBA" id="ARBA00022525"/>
    </source>
</evidence>
<dbReference type="FunFam" id="2.10.70.10:FF:000064">
    <property type="entry name" value="Fibulin 7"/>
    <property type="match status" value="1"/>
</dbReference>
<keyword evidence="11" id="KW-0130">Cell adhesion</keyword>
<dbReference type="OrthoDB" id="9991441at2759"/>
<keyword evidence="3" id="KW-1003">Cell membrane</keyword>
<feature type="domain" description="Sushi" evidence="21">
    <location>
        <begin position="776"/>
        <end position="830"/>
    </location>
</feature>
<evidence type="ECO:0000256" key="12">
    <source>
        <dbReference type="ARBA" id="ARBA00022989"/>
    </source>
</evidence>
<feature type="domain" description="Sushi" evidence="21">
    <location>
        <begin position="533"/>
        <end position="590"/>
    </location>
</feature>
<evidence type="ECO:0000256" key="7">
    <source>
        <dbReference type="ARBA" id="ARBA00022692"/>
    </source>
</evidence>
<dbReference type="InterPro" id="IPR002035">
    <property type="entry name" value="VWF_A"/>
</dbReference>
<evidence type="ECO:0000256" key="14">
    <source>
        <dbReference type="ARBA" id="ARBA00023157"/>
    </source>
</evidence>
<dbReference type="Proteomes" id="UP000838412">
    <property type="component" value="Chromosome 19"/>
</dbReference>
<dbReference type="GO" id="GO:0007155">
    <property type="term" value="P:cell adhesion"/>
    <property type="evidence" value="ECO:0007669"/>
    <property type="project" value="UniProtKB-KW"/>
</dbReference>
<dbReference type="PROSITE" id="PS50221">
    <property type="entry name" value="GAIN_B"/>
    <property type="match status" value="1"/>
</dbReference>
<protein>
    <submittedName>
        <fullName evidence="22">CSMD3 protein</fullName>
    </submittedName>
</protein>
<keyword evidence="15" id="KW-0325">Glycoprotein</keyword>
<dbReference type="CDD" id="cd00054">
    <property type="entry name" value="EGF_CA"/>
    <property type="match status" value="1"/>
</dbReference>
<dbReference type="InterPro" id="IPR051223">
    <property type="entry name" value="Polycystin"/>
</dbReference>
<name>A0A8J9ZCP3_BRALA</name>
<comment type="caution">
    <text evidence="16">Lacks conserved residue(s) required for the propagation of feature annotation.</text>
</comment>
<dbReference type="PROSITE" id="PS50923">
    <property type="entry name" value="SUSHI"/>
    <property type="match status" value="7"/>
</dbReference>
<dbReference type="SMART" id="SM00179">
    <property type="entry name" value="EGF_CA"/>
    <property type="match status" value="1"/>
</dbReference>
<dbReference type="PROSITE" id="PS01187">
    <property type="entry name" value="EGF_CA"/>
    <property type="match status" value="1"/>
</dbReference>
<evidence type="ECO:0000256" key="1">
    <source>
        <dbReference type="ARBA" id="ARBA00004613"/>
    </source>
</evidence>